<dbReference type="InterPro" id="IPR027417">
    <property type="entry name" value="P-loop_NTPase"/>
</dbReference>
<dbReference type="GO" id="GO:0003924">
    <property type="term" value="F:GTPase activity"/>
    <property type="evidence" value="ECO:0007669"/>
    <property type="project" value="InterPro"/>
</dbReference>
<reference evidence="5" key="2">
    <citation type="submission" date="2022-10" db="EMBL/GenBank/DDBJ databases">
        <authorList>
            <consortium name="ENA_rothamsted_submissions"/>
            <consortium name="culmorum"/>
            <person name="King R."/>
        </authorList>
    </citation>
    <scope>NUCLEOTIDE SEQUENCE</scope>
</reference>
<keyword evidence="4" id="KW-0449">Lipoprotein</keyword>
<name>A0A9P0JKB8_APHGO</name>
<dbReference type="Proteomes" id="UP001154329">
    <property type="component" value="Chromosome 4"/>
</dbReference>
<dbReference type="InterPro" id="IPR001806">
    <property type="entry name" value="Small_GTPase"/>
</dbReference>
<dbReference type="PROSITE" id="PS51421">
    <property type="entry name" value="RAS"/>
    <property type="match status" value="1"/>
</dbReference>
<evidence type="ECO:0000256" key="3">
    <source>
        <dbReference type="ARBA" id="ARBA00023134"/>
    </source>
</evidence>
<evidence type="ECO:0000256" key="1">
    <source>
        <dbReference type="ARBA" id="ARBA00006270"/>
    </source>
</evidence>
<accession>A0A9P0JKB8</accession>
<dbReference type="InterPro" id="IPR005225">
    <property type="entry name" value="Small_GTP-bd"/>
</dbReference>
<protein>
    <submittedName>
        <fullName evidence="5">Uncharacterized protein</fullName>
    </submittedName>
</protein>
<dbReference type="SMART" id="SM00175">
    <property type="entry name" value="RAB"/>
    <property type="match status" value="1"/>
</dbReference>
<dbReference type="AlphaFoldDB" id="A0A9P0JKB8"/>
<dbReference type="PROSITE" id="PS51420">
    <property type="entry name" value="RHO"/>
    <property type="match status" value="1"/>
</dbReference>
<dbReference type="PRINTS" id="PR00449">
    <property type="entry name" value="RASTRNSFRMNG"/>
</dbReference>
<dbReference type="SMART" id="SM00176">
    <property type="entry name" value="RAN"/>
    <property type="match status" value="1"/>
</dbReference>
<dbReference type="SMART" id="SM00174">
    <property type="entry name" value="RHO"/>
    <property type="match status" value="1"/>
</dbReference>
<organism evidence="5 6">
    <name type="scientific">Aphis gossypii</name>
    <name type="common">Cotton aphid</name>
    <dbReference type="NCBI Taxonomy" id="80765"/>
    <lineage>
        <taxon>Eukaryota</taxon>
        <taxon>Metazoa</taxon>
        <taxon>Ecdysozoa</taxon>
        <taxon>Arthropoda</taxon>
        <taxon>Hexapoda</taxon>
        <taxon>Insecta</taxon>
        <taxon>Pterygota</taxon>
        <taxon>Neoptera</taxon>
        <taxon>Paraneoptera</taxon>
        <taxon>Hemiptera</taxon>
        <taxon>Sternorrhyncha</taxon>
        <taxon>Aphidomorpha</taxon>
        <taxon>Aphidoidea</taxon>
        <taxon>Aphididae</taxon>
        <taxon>Aphidini</taxon>
        <taxon>Aphis</taxon>
        <taxon>Aphis</taxon>
    </lineage>
</organism>
<dbReference type="SMART" id="SM00173">
    <property type="entry name" value="RAS"/>
    <property type="match status" value="1"/>
</dbReference>
<dbReference type="Gene3D" id="3.40.50.300">
    <property type="entry name" value="P-loop containing nucleotide triphosphate hydrolases"/>
    <property type="match status" value="1"/>
</dbReference>
<dbReference type="EMBL" id="OU899037">
    <property type="protein sequence ID" value="CAH1737840.1"/>
    <property type="molecule type" value="Genomic_DNA"/>
</dbReference>
<keyword evidence="6" id="KW-1185">Reference proteome</keyword>
<reference evidence="5" key="1">
    <citation type="submission" date="2022-02" db="EMBL/GenBank/DDBJ databases">
        <authorList>
            <person name="King R."/>
        </authorList>
    </citation>
    <scope>NUCLEOTIDE SEQUENCE</scope>
</reference>
<dbReference type="Pfam" id="PF00071">
    <property type="entry name" value="Ras"/>
    <property type="match status" value="1"/>
</dbReference>
<dbReference type="NCBIfam" id="TIGR00231">
    <property type="entry name" value="small_GTP"/>
    <property type="match status" value="1"/>
</dbReference>
<evidence type="ECO:0000313" key="6">
    <source>
        <dbReference type="Proteomes" id="UP001154329"/>
    </source>
</evidence>
<evidence type="ECO:0000256" key="2">
    <source>
        <dbReference type="ARBA" id="ARBA00022741"/>
    </source>
</evidence>
<dbReference type="CDD" id="cd00154">
    <property type="entry name" value="Rab"/>
    <property type="match status" value="1"/>
</dbReference>
<dbReference type="OrthoDB" id="6585768at2759"/>
<keyword evidence="3" id="KW-0342">GTP-binding</keyword>
<dbReference type="SUPFAM" id="SSF52540">
    <property type="entry name" value="P-loop containing nucleoside triphosphate hydrolases"/>
    <property type="match status" value="1"/>
</dbReference>
<comment type="similarity">
    <text evidence="1">Belongs to the small GTPase superfamily. Rab family.</text>
</comment>
<dbReference type="PANTHER" id="PTHR47978">
    <property type="match status" value="1"/>
</dbReference>
<gene>
    <name evidence="5" type="ORF">APHIGO_LOCUS11278</name>
</gene>
<dbReference type="FunFam" id="3.40.50.300:FF:001129">
    <property type="entry name" value="ras-related protein Rab-44 isoform X2"/>
    <property type="match status" value="1"/>
</dbReference>
<dbReference type="GO" id="GO:0005525">
    <property type="term" value="F:GTP binding"/>
    <property type="evidence" value="ECO:0007669"/>
    <property type="project" value="UniProtKB-KW"/>
</dbReference>
<evidence type="ECO:0000313" key="5">
    <source>
        <dbReference type="EMBL" id="CAH1737840.1"/>
    </source>
</evidence>
<sequence length="224" mass="25495">MELMEDQLVVAAPPGEIGSSGSRQEHSTWKIIVVGDMSTGKTSIIERYCDGHFMEYYKPSTGIDLKKKIINYENKTIFLNIWDTAGTEKYQSLIQLYYRGAIGLFIVYDITNLNSLHNLEFWMKNIDDFAPSNVVRILIGNKCDLESNRKVSTEEGQLVAQHFGIPFFEVSSKNNLNVDDSFMKMVSMINEMESENAIKKDFEVLDDKVILGEIDSKMSSKCKC</sequence>
<evidence type="ECO:0000256" key="4">
    <source>
        <dbReference type="ARBA" id="ARBA00023288"/>
    </source>
</evidence>
<keyword evidence="2" id="KW-0547">Nucleotide-binding</keyword>
<proteinExistence type="inferred from homology"/>
<dbReference type="PROSITE" id="PS51419">
    <property type="entry name" value="RAB"/>
    <property type="match status" value="1"/>
</dbReference>